<dbReference type="SUPFAM" id="SSF53383">
    <property type="entry name" value="PLP-dependent transferases"/>
    <property type="match status" value="1"/>
</dbReference>
<comment type="caution">
    <text evidence="4">The sequence shown here is derived from an EMBL/GenBank/DDBJ whole genome shotgun (WGS) entry which is preliminary data.</text>
</comment>
<dbReference type="InterPro" id="IPR015424">
    <property type="entry name" value="PyrdxlP-dep_Trfase"/>
</dbReference>
<evidence type="ECO:0000256" key="2">
    <source>
        <dbReference type="ARBA" id="ARBA00022898"/>
    </source>
</evidence>
<dbReference type="EMBL" id="JAUSRB010000002">
    <property type="protein sequence ID" value="MDP9863676.1"/>
    <property type="molecule type" value="Genomic_DNA"/>
</dbReference>
<evidence type="ECO:0000256" key="1">
    <source>
        <dbReference type="ARBA" id="ARBA00001933"/>
    </source>
</evidence>
<sequence>MRTAVGRELPHEEVGRSWAAARGPAQGLHVDTAACGRTSRAVRDRVADHLALEAGVGGYVAEAAVTEELRGARDLLGALLGFDGDDLAFVESGSAALAQLLASWPVETGDRVWVLPSEWGPNLAAFSDRGLRVEFLAADGQGRLDVEALRRRLAADRPAMVHLTAAAAHRALVQPVAEAVAVCEPAEVPVVVDTAQALGQIDLPATGCAAVYGTGRKYLCGPRGVGYLGVRDPWQARLVPRAPALAVGTWPGEQRPVRRLESREASVAGRAGLATALREYHGLGPALIRERLHAVGSALRSALAGLPGWRLRDPLDAPGAIVSLEPQGRGHDVGRTRAGLLHHGVVSTVAGTERAPHDMTRPVLRFSPHVDITADDIHRLAALLAGLGA</sequence>
<accession>A0ABT9R460</accession>
<dbReference type="Pfam" id="PF00266">
    <property type="entry name" value="Aminotran_5"/>
    <property type="match status" value="1"/>
</dbReference>
<feature type="domain" description="Aminotransferase class V" evidence="3">
    <location>
        <begin position="31"/>
        <end position="380"/>
    </location>
</feature>
<comment type="cofactor">
    <cofactor evidence="1">
        <name>pyridoxal 5'-phosphate</name>
        <dbReference type="ChEBI" id="CHEBI:597326"/>
    </cofactor>
</comment>
<organism evidence="4 5">
    <name type="scientific">Streptosporangium brasiliense</name>
    <dbReference type="NCBI Taxonomy" id="47480"/>
    <lineage>
        <taxon>Bacteria</taxon>
        <taxon>Bacillati</taxon>
        <taxon>Actinomycetota</taxon>
        <taxon>Actinomycetes</taxon>
        <taxon>Streptosporangiales</taxon>
        <taxon>Streptosporangiaceae</taxon>
        <taxon>Streptosporangium</taxon>
    </lineage>
</organism>
<reference evidence="4 5" key="1">
    <citation type="submission" date="2023-07" db="EMBL/GenBank/DDBJ databases">
        <title>Sequencing the genomes of 1000 actinobacteria strains.</title>
        <authorList>
            <person name="Klenk H.-P."/>
        </authorList>
    </citation>
    <scope>NUCLEOTIDE SEQUENCE [LARGE SCALE GENOMIC DNA]</scope>
    <source>
        <strain evidence="4 5">DSM 44109</strain>
    </source>
</reference>
<proteinExistence type="predicted"/>
<evidence type="ECO:0000313" key="5">
    <source>
        <dbReference type="Proteomes" id="UP001230426"/>
    </source>
</evidence>
<dbReference type="PANTHER" id="PTHR43586">
    <property type="entry name" value="CYSTEINE DESULFURASE"/>
    <property type="match status" value="1"/>
</dbReference>
<keyword evidence="5" id="KW-1185">Reference proteome</keyword>
<dbReference type="Gene3D" id="3.90.1150.10">
    <property type="entry name" value="Aspartate Aminotransferase, domain 1"/>
    <property type="match status" value="1"/>
</dbReference>
<dbReference type="RefSeq" id="WP_306860769.1">
    <property type="nucleotide sequence ID" value="NZ_JAUSRB010000002.1"/>
</dbReference>
<evidence type="ECO:0000313" key="4">
    <source>
        <dbReference type="EMBL" id="MDP9863676.1"/>
    </source>
</evidence>
<evidence type="ECO:0000259" key="3">
    <source>
        <dbReference type="Pfam" id="PF00266"/>
    </source>
</evidence>
<dbReference type="InterPro" id="IPR015421">
    <property type="entry name" value="PyrdxlP-dep_Trfase_major"/>
</dbReference>
<gene>
    <name evidence="4" type="ORF">J2S55_002942</name>
</gene>
<dbReference type="InterPro" id="IPR000192">
    <property type="entry name" value="Aminotrans_V_dom"/>
</dbReference>
<dbReference type="Gene3D" id="3.40.640.10">
    <property type="entry name" value="Type I PLP-dependent aspartate aminotransferase-like (Major domain)"/>
    <property type="match status" value="1"/>
</dbReference>
<name>A0ABT9R460_9ACTN</name>
<dbReference type="PANTHER" id="PTHR43586:SF8">
    <property type="entry name" value="CYSTEINE DESULFURASE 1, CHLOROPLASTIC"/>
    <property type="match status" value="1"/>
</dbReference>
<dbReference type="Proteomes" id="UP001230426">
    <property type="component" value="Unassembled WGS sequence"/>
</dbReference>
<keyword evidence="2" id="KW-0663">Pyridoxal phosphate</keyword>
<protein>
    <submittedName>
        <fullName evidence="4">Pyridoxal 5-phosphate dependent beta-lyase</fullName>
    </submittedName>
</protein>
<dbReference type="InterPro" id="IPR015422">
    <property type="entry name" value="PyrdxlP-dep_Trfase_small"/>
</dbReference>